<evidence type="ECO:0000313" key="10">
    <source>
        <dbReference type="EMBL" id="RZC21904.1"/>
    </source>
</evidence>
<comment type="similarity">
    <text evidence="2 7">Belongs to the WRKY group II-c family.</text>
</comment>
<keyword evidence="6 7" id="KW-0539">Nucleus</keyword>
<keyword evidence="4 7" id="KW-0238">DNA-binding</keyword>
<dbReference type="Gene3D" id="2.20.25.80">
    <property type="entry name" value="WRKY domain"/>
    <property type="match status" value="1"/>
</dbReference>
<evidence type="ECO:0000256" key="3">
    <source>
        <dbReference type="ARBA" id="ARBA00023015"/>
    </source>
</evidence>
<dbReference type="GO" id="GO:0003700">
    <property type="term" value="F:DNA-binding transcription factor activity"/>
    <property type="evidence" value="ECO:0007669"/>
    <property type="project" value="UniProtKB-UniRule"/>
</dbReference>
<dbReference type="PANTHER" id="PTHR31221">
    <property type="entry name" value="WRKY TRANSCRIPTION FACTOR PROTEIN 1-RELATED"/>
    <property type="match status" value="1"/>
</dbReference>
<dbReference type="EMBL" id="QZWG01000003">
    <property type="protein sequence ID" value="RZC21904.1"/>
    <property type="molecule type" value="Genomic_DNA"/>
</dbReference>
<dbReference type="SUPFAM" id="SSF118290">
    <property type="entry name" value="WRKY DNA-binding domain"/>
    <property type="match status" value="1"/>
</dbReference>
<feature type="compositionally biased region" description="Basic and acidic residues" evidence="8">
    <location>
        <begin position="68"/>
        <end position="77"/>
    </location>
</feature>
<dbReference type="SMR" id="A0A445LFF4"/>
<evidence type="ECO:0000256" key="1">
    <source>
        <dbReference type="ARBA" id="ARBA00004123"/>
    </source>
</evidence>
<evidence type="ECO:0000256" key="6">
    <source>
        <dbReference type="ARBA" id="ARBA00023242"/>
    </source>
</evidence>
<dbReference type="FunFam" id="2.20.25.80:FF:000003">
    <property type="entry name" value="WRKY transcription factor 57"/>
    <property type="match status" value="1"/>
</dbReference>
<reference evidence="10 11" key="1">
    <citation type="submission" date="2018-09" db="EMBL/GenBank/DDBJ databases">
        <title>A high-quality reference genome of wild soybean provides a powerful tool to mine soybean genomes.</title>
        <authorList>
            <person name="Xie M."/>
            <person name="Chung C.Y.L."/>
            <person name="Li M.-W."/>
            <person name="Wong F.-L."/>
            <person name="Chan T.-F."/>
            <person name="Lam H.-M."/>
        </authorList>
    </citation>
    <scope>NUCLEOTIDE SEQUENCE [LARGE SCALE GENOMIC DNA]</scope>
    <source>
        <strain evidence="11">cv. W05</strain>
        <tissue evidence="10">Hypocotyl of etiolated seedlings</tissue>
    </source>
</reference>
<proteinExistence type="inferred from homology"/>
<dbReference type="InterPro" id="IPR044810">
    <property type="entry name" value="WRKY_plant"/>
</dbReference>
<organism evidence="10 11">
    <name type="scientific">Glycine soja</name>
    <name type="common">Wild soybean</name>
    <dbReference type="NCBI Taxonomy" id="3848"/>
    <lineage>
        <taxon>Eukaryota</taxon>
        <taxon>Viridiplantae</taxon>
        <taxon>Streptophyta</taxon>
        <taxon>Embryophyta</taxon>
        <taxon>Tracheophyta</taxon>
        <taxon>Spermatophyta</taxon>
        <taxon>Magnoliopsida</taxon>
        <taxon>eudicotyledons</taxon>
        <taxon>Gunneridae</taxon>
        <taxon>Pentapetalae</taxon>
        <taxon>rosids</taxon>
        <taxon>fabids</taxon>
        <taxon>Fabales</taxon>
        <taxon>Fabaceae</taxon>
        <taxon>Papilionoideae</taxon>
        <taxon>50 kb inversion clade</taxon>
        <taxon>NPAAA clade</taxon>
        <taxon>indigoferoid/millettioid clade</taxon>
        <taxon>Phaseoleae</taxon>
        <taxon>Glycine</taxon>
        <taxon>Glycine subgen. Soja</taxon>
    </lineage>
</organism>
<evidence type="ECO:0000256" key="8">
    <source>
        <dbReference type="SAM" id="MobiDB-lite"/>
    </source>
</evidence>
<dbReference type="SMART" id="SM00774">
    <property type="entry name" value="WRKY"/>
    <property type="match status" value="1"/>
</dbReference>
<dbReference type="Pfam" id="PF03106">
    <property type="entry name" value="WRKY"/>
    <property type="match status" value="1"/>
</dbReference>
<feature type="domain" description="WRKY" evidence="9">
    <location>
        <begin position="144"/>
        <end position="209"/>
    </location>
</feature>
<comment type="subcellular location">
    <subcellularLocation>
        <location evidence="1 7">Nucleus</location>
    </subcellularLocation>
</comment>
<evidence type="ECO:0000256" key="2">
    <source>
        <dbReference type="ARBA" id="ARBA00008964"/>
    </source>
</evidence>
<dbReference type="Proteomes" id="UP000289340">
    <property type="component" value="Chromosome 3"/>
</dbReference>
<gene>
    <name evidence="10" type="ORF">D0Y65_007892</name>
</gene>
<accession>A0A445LFF4</accession>
<dbReference type="InterPro" id="IPR003657">
    <property type="entry name" value="WRKY_dom"/>
</dbReference>
<feature type="region of interest" description="Disordered" evidence="8">
    <location>
        <begin position="56"/>
        <end position="134"/>
    </location>
</feature>
<comment type="caution">
    <text evidence="10">The sequence shown here is derived from an EMBL/GenBank/DDBJ whole genome shotgun (WGS) entry which is preliminary data.</text>
</comment>
<dbReference type="Gramene" id="XM_028370535.1">
    <property type="protein sequence ID" value="XP_028226336.1"/>
    <property type="gene ID" value="LOC114407439"/>
</dbReference>
<protein>
    <recommendedName>
        <fullName evidence="7">WRKY transcription factor</fullName>
    </recommendedName>
</protein>
<evidence type="ECO:0000256" key="4">
    <source>
        <dbReference type="ARBA" id="ARBA00023125"/>
    </source>
</evidence>
<dbReference type="PIRSF" id="PIRSF038130">
    <property type="entry name" value="TF_WRKY_IIc"/>
    <property type="match status" value="1"/>
</dbReference>
<feature type="compositionally biased region" description="Polar residues" evidence="8">
    <location>
        <begin position="56"/>
        <end position="66"/>
    </location>
</feature>
<keyword evidence="3 7" id="KW-0805">Transcription regulation</keyword>
<feature type="compositionally biased region" description="Basic and acidic residues" evidence="8">
    <location>
        <begin position="105"/>
        <end position="124"/>
    </location>
</feature>
<keyword evidence="5 7" id="KW-0804">Transcription</keyword>
<dbReference type="InterPro" id="IPR036576">
    <property type="entry name" value="WRKY_dom_sf"/>
</dbReference>
<feature type="compositionally biased region" description="Polar residues" evidence="8">
    <location>
        <begin position="78"/>
        <end position="90"/>
    </location>
</feature>
<dbReference type="PROSITE" id="PS50811">
    <property type="entry name" value="WRKY"/>
    <property type="match status" value="1"/>
</dbReference>
<dbReference type="InterPro" id="IPR017396">
    <property type="entry name" value="TF_WRKY_IIc"/>
</dbReference>
<dbReference type="GO" id="GO:0005634">
    <property type="term" value="C:nucleus"/>
    <property type="evidence" value="ECO:0007669"/>
    <property type="project" value="UniProtKB-SubCell"/>
</dbReference>
<dbReference type="GO" id="GO:0043565">
    <property type="term" value="F:sequence-specific DNA binding"/>
    <property type="evidence" value="ECO:0007669"/>
    <property type="project" value="InterPro"/>
</dbReference>
<name>A0A445LFF4_GLYSO</name>
<dbReference type="AlphaFoldDB" id="A0A445LFF4"/>
<evidence type="ECO:0000259" key="9">
    <source>
        <dbReference type="PROSITE" id="PS50811"/>
    </source>
</evidence>
<evidence type="ECO:0000256" key="5">
    <source>
        <dbReference type="ARBA" id="ARBA00023163"/>
    </source>
</evidence>
<dbReference type="PANTHER" id="PTHR31221:SF289">
    <property type="entry name" value="WRKY TRANSCRIPTION FACTOR 68"/>
    <property type="match status" value="1"/>
</dbReference>
<evidence type="ECO:0000256" key="7">
    <source>
        <dbReference type="PIRNR" id="PIRNR038130"/>
    </source>
</evidence>
<sequence length="287" mass="32360">MENTKMMGVKIQDYASNMESNNYPFFDFSEDKGSLGFMELLGAQDYSPLLDFPLSSHVSGPQTSSVKEPPETKKECSEVTNNNQQPATPNSSSISSASSEVFYDEQNKTVDQAPEHQKTKEQLKAKKTNQKRQREPRFAFMTKSEVDHLEDGYRWRKYGQKAVKNSPFPRSYYRCTSVSCNVKKRVERSFSDPSIVVTTYEGQHTHPSPVMGRSNNFGSVIMSGSAGNYMSQYYQQQHQQVHIDALSSLGFLSSSSSRNATFPQETALLSDYGLLQDVVSSHMLKED</sequence>
<evidence type="ECO:0000313" key="11">
    <source>
        <dbReference type="Proteomes" id="UP000289340"/>
    </source>
</evidence>
<keyword evidence="11" id="KW-1185">Reference proteome</keyword>